<organism evidence="2 3">
    <name type="scientific">Pseudomonas psychrophila</name>
    <dbReference type="NCBI Taxonomy" id="122355"/>
    <lineage>
        <taxon>Bacteria</taxon>
        <taxon>Pseudomonadati</taxon>
        <taxon>Pseudomonadota</taxon>
        <taxon>Gammaproteobacteria</taxon>
        <taxon>Pseudomonadales</taxon>
        <taxon>Pseudomonadaceae</taxon>
        <taxon>Pseudomonas</taxon>
    </lineage>
</organism>
<dbReference type="InterPro" id="IPR013401">
    <property type="entry name" value="T3SS_LcrE"/>
</dbReference>
<dbReference type="SUPFAM" id="SSF140591">
    <property type="entry name" value="Type III secretion system domain"/>
    <property type="match status" value="1"/>
</dbReference>
<dbReference type="Proteomes" id="UP000182058">
    <property type="component" value="Chromosome I"/>
</dbReference>
<protein>
    <submittedName>
        <fullName evidence="2">Type III secretion protein W</fullName>
    </submittedName>
</protein>
<dbReference type="InterPro" id="IPR010812">
    <property type="entry name" value="HrpJ-like"/>
</dbReference>
<dbReference type="NCBIfam" id="TIGR02568">
    <property type="entry name" value="LcrE"/>
    <property type="match status" value="1"/>
</dbReference>
<gene>
    <name evidence="2" type="ORF">SAMN04490201_4837</name>
</gene>
<dbReference type="InterPro" id="IPR013351">
    <property type="entry name" value="T3SS_TyeA-rel"/>
</dbReference>
<dbReference type="Gene3D" id="1.10.150.630">
    <property type="match status" value="1"/>
</dbReference>
<sequence>MKFDGRNEAAQAVSSMLSSRAVQFQVPQTTAQDAAEEVGMLFSQKVESSSKELTQRKLRTLDPQIQRIQGVEQLSELYEQLGHPGQLSLGQLARQVRQELLLTPDVDSLLTLTGGDPARTHVVLQHVTDQAKAQGREIEAALARDFQVQVQARYHPQIQAGMNIALALKTADGDAALRQAVRVLYYSSVVMKQSLVNITQALLGLFGEEGISAGLGMMGRALADDLAAYRPSVPTIKLRALLLGLHSCSQLGSALSDCRFFLERLPTRERQVELSAVALLQRLLGYASTDIDADEVQGLSQQLGGDRLSSQLVSLNQVYPLIQRLPPALWSDQEKREATLHLFLSLMGEHTQAEGIARLTPGLSRYIR</sequence>
<proteinExistence type="predicted"/>
<feature type="domain" description="Hypersensitivity response secretion-like HrpJ" evidence="1">
    <location>
        <begin position="42"/>
        <end position="205"/>
    </location>
</feature>
<evidence type="ECO:0000313" key="2">
    <source>
        <dbReference type="EMBL" id="SDU75024.1"/>
    </source>
</evidence>
<dbReference type="EMBL" id="LT629795">
    <property type="protein sequence ID" value="SDU75024.1"/>
    <property type="molecule type" value="Genomic_DNA"/>
</dbReference>
<evidence type="ECO:0000313" key="3">
    <source>
        <dbReference type="Proteomes" id="UP000182058"/>
    </source>
</evidence>
<name>A0ABY0W605_9PSED</name>
<keyword evidence="3" id="KW-1185">Reference proteome</keyword>
<dbReference type="Pfam" id="PF07201">
    <property type="entry name" value="HrpJ"/>
    <property type="match status" value="1"/>
</dbReference>
<accession>A0ABY0W605</accession>
<evidence type="ECO:0000259" key="1">
    <source>
        <dbReference type="Pfam" id="PF07201"/>
    </source>
</evidence>
<reference evidence="2 3" key="1">
    <citation type="submission" date="2016-10" db="EMBL/GenBank/DDBJ databases">
        <authorList>
            <person name="Varghese N."/>
            <person name="Submissions S."/>
        </authorList>
    </citation>
    <scope>NUCLEOTIDE SEQUENCE [LARGE SCALE GENOMIC DNA]</scope>
    <source>
        <strain evidence="2 3">BS3667</strain>
    </source>
</reference>
<dbReference type="NCBIfam" id="TIGR02511">
    <property type="entry name" value="type_III_tyeA"/>
    <property type="match status" value="1"/>
</dbReference>